<protein>
    <submittedName>
        <fullName evidence="2">Uncharacterized protein</fullName>
    </submittedName>
</protein>
<evidence type="ECO:0000313" key="2">
    <source>
        <dbReference type="EMBL" id="CAK0743361.1"/>
    </source>
</evidence>
<comment type="caution">
    <text evidence="2">The sequence shown here is derived from an EMBL/GenBank/DDBJ whole genome shotgun (WGS) entry which is preliminary data.</text>
</comment>
<feature type="compositionally biased region" description="Acidic residues" evidence="1">
    <location>
        <begin position="129"/>
        <end position="139"/>
    </location>
</feature>
<reference evidence="2 3" key="1">
    <citation type="submission" date="2023-10" db="EMBL/GenBank/DDBJ databases">
        <authorList>
            <person name="Maclean D."/>
            <person name="Macfadyen A."/>
        </authorList>
    </citation>
    <scope>NUCLEOTIDE SEQUENCE [LARGE SCALE GENOMIC DNA]</scope>
</reference>
<name>A0AAV1HX98_9CHLO</name>
<proteinExistence type="predicted"/>
<feature type="region of interest" description="Disordered" evidence="1">
    <location>
        <begin position="90"/>
        <end position="139"/>
    </location>
</feature>
<dbReference type="Proteomes" id="UP001314263">
    <property type="component" value="Unassembled WGS sequence"/>
</dbReference>
<gene>
    <name evidence="2" type="ORF">CVIRNUC_001464</name>
</gene>
<accession>A0AAV1HX98</accession>
<feature type="compositionally biased region" description="Gly residues" evidence="1">
    <location>
        <begin position="115"/>
        <end position="128"/>
    </location>
</feature>
<organism evidence="2 3">
    <name type="scientific">Coccomyxa viridis</name>
    <dbReference type="NCBI Taxonomy" id="1274662"/>
    <lineage>
        <taxon>Eukaryota</taxon>
        <taxon>Viridiplantae</taxon>
        <taxon>Chlorophyta</taxon>
        <taxon>core chlorophytes</taxon>
        <taxon>Trebouxiophyceae</taxon>
        <taxon>Trebouxiophyceae incertae sedis</taxon>
        <taxon>Coccomyxaceae</taxon>
        <taxon>Coccomyxa</taxon>
    </lineage>
</organism>
<evidence type="ECO:0000256" key="1">
    <source>
        <dbReference type="SAM" id="MobiDB-lite"/>
    </source>
</evidence>
<dbReference type="AlphaFoldDB" id="A0AAV1HX98"/>
<evidence type="ECO:0000313" key="3">
    <source>
        <dbReference type="Proteomes" id="UP001314263"/>
    </source>
</evidence>
<sequence length="193" mass="19454">MLGSANAQLGSAILGFGAAQGMLLGSSWNPSALVQHEKRSPLPSSSQPVAISRGVMPSVEASAAAVSGSAGSPPRSSSFVHTRRALAPTHCLSRTGRRKRRGPGGAGDDDISDGGNDGGPGGGAGGGGEDGDSWFGDEDPQGRAGSGLLWLWQAFCLCSFLQAVHYLATGAKTNGLAQTSALASLTNSLYNEK</sequence>
<dbReference type="EMBL" id="CAUYUE010000002">
    <property type="protein sequence ID" value="CAK0743361.1"/>
    <property type="molecule type" value="Genomic_DNA"/>
</dbReference>
<keyword evidence="3" id="KW-1185">Reference proteome</keyword>